<organism evidence="2 3">
    <name type="scientific">Datura stramonium</name>
    <name type="common">Jimsonweed</name>
    <name type="synonym">Common thornapple</name>
    <dbReference type="NCBI Taxonomy" id="4076"/>
    <lineage>
        <taxon>Eukaryota</taxon>
        <taxon>Viridiplantae</taxon>
        <taxon>Streptophyta</taxon>
        <taxon>Embryophyta</taxon>
        <taxon>Tracheophyta</taxon>
        <taxon>Spermatophyta</taxon>
        <taxon>Magnoliopsida</taxon>
        <taxon>eudicotyledons</taxon>
        <taxon>Gunneridae</taxon>
        <taxon>Pentapetalae</taxon>
        <taxon>asterids</taxon>
        <taxon>lamiids</taxon>
        <taxon>Solanales</taxon>
        <taxon>Solanaceae</taxon>
        <taxon>Solanoideae</taxon>
        <taxon>Datureae</taxon>
        <taxon>Datura</taxon>
    </lineage>
</organism>
<protein>
    <recommendedName>
        <fullName evidence="4">Copper transporter</fullName>
    </recommendedName>
</protein>
<keyword evidence="1" id="KW-0812">Transmembrane</keyword>
<feature type="transmembrane region" description="Helical" evidence="1">
    <location>
        <begin position="89"/>
        <end position="111"/>
    </location>
</feature>
<dbReference type="Proteomes" id="UP000823775">
    <property type="component" value="Unassembled WGS sequence"/>
</dbReference>
<keyword evidence="1" id="KW-1133">Transmembrane helix</keyword>
<sequence>MSNYSVTPRSLVSYLLIGPNSSKEETLESSSYWKSYVMRLFPGSPDFETHQMGYCFSLCLIFLLAFMFEFCSLDNFATKKLEERIPQILLVDAGFHGLRMFMSYLVIISIITTDFRFLLVAVSGHAVGNFVCKIYQYHSDQIVNDEPSNI</sequence>
<keyword evidence="3" id="KW-1185">Reference proteome</keyword>
<evidence type="ECO:0008006" key="4">
    <source>
        <dbReference type="Google" id="ProtNLM"/>
    </source>
</evidence>
<dbReference type="EMBL" id="JACEIK010004518">
    <property type="protein sequence ID" value="MCD9645722.1"/>
    <property type="molecule type" value="Genomic_DNA"/>
</dbReference>
<name>A0ABS8VFP6_DATST</name>
<keyword evidence="1" id="KW-0472">Membrane</keyword>
<accession>A0ABS8VFP6</accession>
<proteinExistence type="predicted"/>
<evidence type="ECO:0000313" key="2">
    <source>
        <dbReference type="EMBL" id="MCD9645722.1"/>
    </source>
</evidence>
<evidence type="ECO:0000313" key="3">
    <source>
        <dbReference type="Proteomes" id="UP000823775"/>
    </source>
</evidence>
<reference evidence="2 3" key="1">
    <citation type="journal article" date="2021" name="BMC Genomics">
        <title>Datura genome reveals duplications of psychoactive alkaloid biosynthetic genes and high mutation rate following tissue culture.</title>
        <authorList>
            <person name="Rajewski A."/>
            <person name="Carter-House D."/>
            <person name="Stajich J."/>
            <person name="Litt A."/>
        </authorList>
    </citation>
    <scope>NUCLEOTIDE SEQUENCE [LARGE SCALE GENOMIC DNA]</scope>
    <source>
        <strain evidence="2">AR-01</strain>
    </source>
</reference>
<comment type="caution">
    <text evidence="2">The sequence shown here is derived from an EMBL/GenBank/DDBJ whole genome shotgun (WGS) entry which is preliminary data.</text>
</comment>
<evidence type="ECO:0000256" key="1">
    <source>
        <dbReference type="SAM" id="Phobius"/>
    </source>
</evidence>
<feature type="transmembrane region" description="Helical" evidence="1">
    <location>
        <begin position="51"/>
        <end position="68"/>
    </location>
</feature>
<gene>
    <name evidence="2" type="ORF">HAX54_034859</name>
</gene>